<dbReference type="OrthoDB" id="9775296at2"/>
<dbReference type="HOGENOM" id="CLU_010194_2_10_3"/>
<dbReference type="PANTHER" id="PTHR43115">
    <property type="entry name" value="DEHYDROGENASE/REDUCTASE SDR FAMILY MEMBER 11"/>
    <property type="match status" value="1"/>
</dbReference>
<evidence type="ECO:0000313" key="4">
    <source>
        <dbReference type="EMBL" id="ABW31141.1"/>
    </source>
</evidence>
<keyword evidence="5" id="KW-1185">Reference proteome</keyword>
<protein>
    <submittedName>
        <fullName evidence="4">Oxidoreductase, short chain dehydrogenase/reductase family protein</fullName>
    </submittedName>
</protein>
<name>B0C624_ACAM1</name>
<dbReference type="InterPro" id="IPR036291">
    <property type="entry name" value="NAD(P)-bd_dom_sf"/>
</dbReference>
<sequence>MNNKLDQVVVITGASSGIGEATAHLLAKDGAKIVAVARRKSRLDQLVKDIEATGGQAIAVEADVTAFEDMQCAAETAKDTYGRLDVWVNNAGVMPLSPVEMNRIDEWNWMVDVNIKGVLNGVAAAQPLMRAQGSGQFVNISSVAGHLVFPGAAVYCATKFAVRAFGEGIRMESDGSIRVTNISPGAIKTELTDHISVAEVKEGVKTFTEIAIDADAVARAIHFAVAQPADVDINEVIIRPSKQTL</sequence>
<evidence type="ECO:0000256" key="2">
    <source>
        <dbReference type="ARBA" id="ARBA00023002"/>
    </source>
</evidence>
<accession>B0C624</accession>
<proteinExistence type="inferred from homology"/>
<evidence type="ECO:0000256" key="1">
    <source>
        <dbReference type="ARBA" id="ARBA00006484"/>
    </source>
</evidence>
<dbReference type="STRING" id="329726.AM1_6209"/>
<dbReference type="eggNOG" id="COG4221">
    <property type="taxonomic scope" value="Bacteria"/>
</dbReference>
<evidence type="ECO:0000313" key="5">
    <source>
        <dbReference type="Proteomes" id="UP000000268"/>
    </source>
</evidence>
<comment type="similarity">
    <text evidence="1 3">Belongs to the short-chain dehydrogenases/reductases (SDR) family.</text>
</comment>
<dbReference type="GO" id="GO:0016616">
    <property type="term" value="F:oxidoreductase activity, acting on the CH-OH group of donors, NAD or NADP as acceptor"/>
    <property type="evidence" value="ECO:0007669"/>
    <property type="project" value="UniProtKB-ARBA"/>
</dbReference>
<keyword evidence="2" id="KW-0560">Oxidoreductase</keyword>
<dbReference type="InterPro" id="IPR002347">
    <property type="entry name" value="SDR_fam"/>
</dbReference>
<dbReference type="KEGG" id="amr:AM1_6209"/>
<dbReference type="Pfam" id="PF00106">
    <property type="entry name" value="adh_short"/>
    <property type="match status" value="1"/>
</dbReference>
<dbReference type="Gene3D" id="3.40.50.720">
    <property type="entry name" value="NAD(P)-binding Rossmann-like Domain"/>
    <property type="match status" value="1"/>
</dbReference>
<dbReference type="SUPFAM" id="SSF51735">
    <property type="entry name" value="NAD(P)-binding Rossmann-fold domains"/>
    <property type="match status" value="1"/>
</dbReference>
<reference evidence="4 5" key="1">
    <citation type="journal article" date="2008" name="Proc. Natl. Acad. Sci. U.S.A.">
        <title>Niche adaptation and genome expansion in the chlorophyll d-producing cyanobacterium Acaryochloris marina.</title>
        <authorList>
            <person name="Swingley W.D."/>
            <person name="Chen M."/>
            <person name="Cheung P.C."/>
            <person name="Conrad A.L."/>
            <person name="Dejesa L.C."/>
            <person name="Hao J."/>
            <person name="Honchak B.M."/>
            <person name="Karbach L.E."/>
            <person name="Kurdoglu A."/>
            <person name="Lahiri S."/>
            <person name="Mastrian S.D."/>
            <person name="Miyashita H."/>
            <person name="Page L."/>
            <person name="Ramakrishna P."/>
            <person name="Satoh S."/>
            <person name="Sattley W.M."/>
            <person name="Shimada Y."/>
            <person name="Taylor H.L."/>
            <person name="Tomo T."/>
            <person name="Tsuchiya T."/>
            <person name="Wang Z.T."/>
            <person name="Raymond J."/>
            <person name="Mimuro M."/>
            <person name="Blankenship R.E."/>
            <person name="Touchman J.W."/>
        </authorList>
    </citation>
    <scope>NUCLEOTIDE SEQUENCE [LARGE SCALE GENOMIC DNA]</scope>
    <source>
        <strain evidence="5">MBIC 11017</strain>
    </source>
</reference>
<dbReference type="AlphaFoldDB" id="B0C624"/>
<organism evidence="4 5">
    <name type="scientific">Acaryochloris marina (strain MBIC 11017)</name>
    <dbReference type="NCBI Taxonomy" id="329726"/>
    <lineage>
        <taxon>Bacteria</taxon>
        <taxon>Bacillati</taxon>
        <taxon>Cyanobacteriota</taxon>
        <taxon>Cyanophyceae</taxon>
        <taxon>Acaryochloridales</taxon>
        <taxon>Acaryochloridaceae</taxon>
        <taxon>Acaryochloris</taxon>
    </lineage>
</organism>
<dbReference type="PROSITE" id="PS00061">
    <property type="entry name" value="ADH_SHORT"/>
    <property type="match status" value="1"/>
</dbReference>
<gene>
    <name evidence="4" type="ordered locus">AM1_6209</name>
</gene>
<dbReference type="PRINTS" id="PR00081">
    <property type="entry name" value="GDHRDH"/>
</dbReference>
<dbReference type="FunFam" id="3.40.50.720:FF:000047">
    <property type="entry name" value="NADP-dependent L-serine/L-allo-threonine dehydrogenase"/>
    <property type="match status" value="1"/>
</dbReference>
<dbReference type="Proteomes" id="UP000000268">
    <property type="component" value="Chromosome"/>
</dbReference>
<evidence type="ECO:0000256" key="3">
    <source>
        <dbReference type="RuleBase" id="RU000363"/>
    </source>
</evidence>
<dbReference type="InterPro" id="IPR020904">
    <property type="entry name" value="Sc_DH/Rdtase_CS"/>
</dbReference>
<dbReference type="PANTHER" id="PTHR43115:SF4">
    <property type="entry name" value="DEHYDROGENASE_REDUCTASE SDR FAMILY MEMBER 11"/>
    <property type="match status" value="1"/>
</dbReference>
<dbReference type="RefSeq" id="WP_012166329.1">
    <property type="nucleotide sequence ID" value="NC_009925.1"/>
</dbReference>
<dbReference type="PRINTS" id="PR00080">
    <property type="entry name" value="SDRFAMILY"/>
</dbReference>
<dbReference type="EMBL" id="CP000828">
    <property type="protein sequence ID" value="ABW31141.1"/>
    <property type="molecule type" value="Genomic_DNA"/>
</dbReference>